<keyword evidence="2" id="KW-1185">Reference proteome</keyword>
<gene>
    <name evidence="1" type="ORF">CRENBAI_014240</name>
</gene>
<name>A0AAV9SQ78_9TELE</name>
<proteinExistence type="predicted"/>
<dbReference type="Proteomes" id="UP001311232">
    <property type="component" value="Unassembled WGS sequence"/>
</dbReference>
<evidence type="ECO:0000313" key="2">
    <source>
        <dbReference type="Proteomes" id="UP001311232"/>
    </source>
</evidence>
<dbReference type="EMBL" id="JAHHUM010000029">
    <property type="protein sequence ID" value="KAK5623456.1"/>
    <property type="molecule type" value="Genomic_DNA"/>
</dbReference>
<evidence type="ECO:0000313" key="1">
    <source>
        <dbReference type="EMBL" id="KAK5623456.1"/>
    </source>
</evidence>
<organism evidence="1 2">
    <name type="scientific">Crenichthys baileyi</name>
    <name type="common">White River springfish</name>
    <dbReference type="NCBI Taxonomy" id="28760"/>
    <lineage>
        <taxon>Eukaryota</taxon>
        <taxon>Metazoa</taxon>
        <taxon>Chordata</taxon>
        <taxon>Craniata</taxon>
        <taxon>Vertebrata</taxon>
        <taxon>Euteleostomi</taxon>
        <taxon>Actinopterygii</taxon>
        <taxon>Neopterygii</taxon>
        <taxon>Teleostei</taxon>
        <taxon>Neoteleostei</taxon>
        <taxon>Acanthomorphata</taxon>
        <taxon>Ovalentaria</taxon>
        <taxon>Atherinomorphae</taxon>
        <taxon>Cyprinodontiformes</taxon>
        <taxon>Goodeidae</taxon>
        <taxon>Crenichthys</taxon>
    </lineage>
</organism>
<reference evidence="1 2" key="1">
    <citation type="submission" date="2021-06" db="EMBL/GenBank/DDBJ databases">
        <authorList>
            <person name="Palmer J.M."/>
        </authorList>
    </citation>
    <scope>NUCLEOTIDE SEQUENCE [LARGE SCALE GENOMIC DNA]</scope>
    <source>
        <strain evidence="1 2">MEX-2019</strain>
        <tissue evidence="1">Muscle</tissue>
    </source>
</reference>
<protein>
    <submittedName>
        <fullName evidence="1">Uncharacterized protein</fullName>
    </submittedName>
</protein>
<sequence>MQVKHQEFKEINCDLSNRWPALKPFVHQLPSMVSGGVVGWKNDNGEKRFEKKPHHHRTLEMDGINNIKVFFKLEKFNNPVNCCHILDKTCKVYGQLKWK</sequence>
<accession>A0AAV9SQ78</accession>
<dbReference type="AlphaFoldDB" id="A0AAV9SQ78"/>
<comment type="caution">
    <text evidence="1">The sequence shown here is derived from an EMBL/GenBank/DDBJ whole genome shotgun (WGS) entry which is preliminary data.</text>
</comment>